<proteinExistence type="predicted"/>
<keyword evidence="3" id="KW-1185">Reference proteome</keyword>
<evidence type="ECO:0008006" key="4">
    <source>
        <dbReference type="Google" id="ProtNLM"/>
    </source>
</evidence>
<reference evidence="3" key="1">
    <citation type="submission" date="2016-10" db="EMBL/GenBank/DDBJ databases">
        <authorList>
            <person name="Varghese N."/>
            <person name="Submissions S."/>
        </authorList>
    </citation>
    <scope>NUCLEOTIDE SEQUENCE [LARGE SCALE GENOMIC DNA]</scope>
    <source>
        <strain evidence="3">DSM 45722</strain>
    </source>
</reference>
<dbReference type="STRING" id="1960309.SAMN03159343_0569"/>
<dbReference type="AlphaFoldDB" id="A0A1G4XCQ7"/>
<keyword evidence="1" id="KW-1133">Transmembrane helix</keyword>
<dbReference type="Proteomes" id="UP000198981">
    <property type="component" value="Unassembled WGS sequence"/>
</dbReference>
<evidence type="ECO:0000256" key="1">
    <source>
        <dbReference type="SAM" id="Phobius"/>
    </source>
</evidence>
<dbReference type="Pfam" id="PF10745">
    <property type="entry name" value="DUF2530"/>
    <property type="match status" value="1"/>
</dbReference>
<sequence length="82" mass="8728">MRNGFAGLLLVTVADVPAPTRPSPPPLQVGLRPLVLVGGALWAVALVIVLVLPVNAVWVWTCVCGLVLAVLGVALIRWQRQR</sequence>
<feature type="transmembrane region" description="Helical" evidence="1">
    <location>
        <begin position="32"/>
        <end position="52"/>
    </location>
</feature>
<feature type="transmembrane region" description="Helical" evidence="1">
    <location>
        <begin position="57"/>
        <end position="78"/>
    </location>
</feature>
<evidence type="ECO:0000313" key="2">
    <source>
        <dbReference type="EMBL" id="SCX39030.1"/>
    </source>
</evidence>
<name>A0A1G4XCQ7_9ACTN</name>
<protein>
    <recommendedName>
        <fullName evidence="4">DUF2530 domain-containing protein</fullName>
    </recommendedName>
</protein>
<organism evidence="2 3">
    <name type="scientific">Klenkia marina</name>
    <dbReference type="NCBI Taxonomy" id="1960309"/>
    <lineage>
        <taxon>Bacteria</taxon>
        <taxon>Bacillati</taxon>
        <taxon>Actinomycetota</taxon>
        <taxon>Actinomycetes</taxon>
        <taxon>Geodermatophilales</taxon>
        <taxon>Geodermatophilaceae</taxon>
        <taxon>Klenkia</taxon>
    </lineage>
</organism>
<evidence type="ECO:0000313" key="3">
    <source>
        <dbReference type="Proteomes" id="UP000198981"/>
    </source>
</evidence>
<dbReference type="InterPro" id="IPR019681">
    <property type="entry name" value="DUF2530"/>
</dbReference>
<keyword evidence="1" id="KW-0472">Membrane</keyword>
<dbReference type="EMBL" id="FMUH01000001">
    <property type="protein sequence ID" value="SCX39030.1"/>
    <property type="molecule type" value="Genomic_DNA"/>
</dbReference>
<accession>A0A1G4XCQ7</accession>
<keyword evidence="1" id="KW-0812">Transmembrane</keyword>
<gene>
    <name evidence="2" type="ORF">SAMN03159343_0569</name>
</gene>